<keyword evidence="3" id="KW-1185">Reference proteome</keyword>
<evidence type="ECO:0000256" key="1">
    <source>
        <dbReference type="SAM" id="Phobius"/>
    </source>
</evidence>
<evidence type="ECO:0000313" key="2">
    <source>
        <dbReference type="EMBL" id="MCM2680522.1"/>
    </source>
</evidence>
<keyword evidence="1" id="KW-0472">Membrane</keyword>
<reference evidence="2 3" key="1">
    <citation type="journal article" date="2013" name="Antonie Van Leeuwenhoek">
        <title>Echinimonas agarilytica gen. nov., sp. nov., a new gammaproteobacterium isolated from the sea urchin Strongylocentrotus intermedius.</title>
        <authorList>
            <person name="Nedashkovskaya O.I."/>
            <person name="Stenkova A.M."/>
            <person name="Zhukova N.V."/>
            <person name="Van Trappen S."/>
            <person name="Lee J.S."/>
            <person name="Kim S.B."/>
        </authorList>
    </citation>
    <scope>NUCLEOTIDE SEQUENCE [LARGE SCALE GENOMIC DNA]</scope>
    <source>
        <strain evidence="2 3">KMM 6351</strain>
    </source>
</reference>
<protein>
    <submittedName>
        <fullName evidence="2">Uncharacterized protein</fullName>
    </submittedName>
</protein>
<dbReference type="AlphaFoldDB" id="A0AA41W8N4"/>
<feature type="transmembrane region" description="Helical" evidence="1">
    <location>
        <begin position="29"/>
        <end position="49"/>
    </location>
</feature>
<keyword evidence="1" id="KW-0812">Transmembrane</keyword>
<proteinExistence type="predicted"/>
<feature type="transmembrane region" description="Helical" evidence="1">
    <location>
        <begin position="55"/>
        <end position="77"/>
    </location>
</feature>
<dbReference type="EMBL" id="JAMQGP010000006">
    <property type="protein sequence ID" value="MCM2680522.1"/>
    <property type="molecule type" value="Genomic_DNA"/>
</dbReference>
<accession>A0AA41W8N4</accession>
<evidence type="ECO:0000313" key="3">
    <source>
        <dbReference type="Proteomes" id="UP001165393"/>
    </source>
</evidence>
<organism evidence="2 3">
    <name type="scientific">Echinimonas agarilytica</name>
    <dbReference type="NCBI Taxonomy" id="1215918"/>
    <lineage>
        <taxon>Bacteria</taxon>
        <taxon>Pseudomonadati</taxon>
        <taxon>Pseudomonadota</taxon>
        <taxon>Gammaproteobacteria</taxon>
        <taxon>Alteromonadales</taxon>
        <taxon>Echinimonadaceae</taxon>
        <taxon>Echinimonas</taxon>
    </lineage>
</organism>
<dbReference type="Proteomes" id="UP001165393">
    <property type="component" value="Unassembled WGS sequence"/>
</dbReference>
<dbReference type="RefSeq" id="WP_251261969.1">
    <property type="nucleotide sequence ID" value="NZ_JAMQGP010000006.1"/>
</dbReference>
<sequence>MNDETQINIDLFKTHVEKFLKGREIKWKLVVSFWAAIGAITSLLFGEYFPSPREIWIISIAVSLLFALWIFPVSFSIKKDRALYSKYRNNLEIVARESSKAEEYDVSYWPGVRDVGDLLITFLIVLGCCYLLASAPKVSQLTSQCSSQPLATGTQ</sequence>
<comment type="caution">
    <text evidence="2">The sequence shown here is derived from an EMBL/GenBank/DDBJ whole genome shotgun (WGS) entry which is preliminary data.</text>
</comment>
<gene>
    <name evidence="2" type="ORF">NAF29_12715</name>
</gene>
<name>A0AA41W8N4_9GAMM</name>
<keyword evidence="1" id="KW-1133">Transmembrane helix</keyword>